<dbReference type="InterPro" id="IPR029062">
    <property type="entry name" value="Class_I_gatase-like"/>
</dbReference>
<dbReference type="PANTHER" id="PTHR42733">
    <property type="entry name" value="DJ-1 PROTEIN"/>
    <property type="match status" value="1"/>
</dbReference>
<protein>
    <submittedName>
        <fullName evidence="3">Glutamine amidotransferase</fullName>
    </submittedName>
</protein>
<dbReference type="Gene3D" id="3.40.50.880">
    <property type="match status" value="1"/>
</dbReference>
<evidence type="ECO:0000313" key="3">
    <source>
        <dbReference type="EMBL" id="GLR46329.1"/>
    </source>
</evidence>
<dbReference type="InterPro" id="IPR006286">
    <property type="entry name" value="C56_PfpI-like"/>
</dbReference>
<dbReference type="PROSITE" id="PS51276">
    <property type="entry name" value="PEPTIDASE_C56_PFPI"/>
    <property type="match status" value="1"/>
</dbReference>
<feature type="domain" description="DJ-1/PfpI" evidence="2">
    <location>
        <begin position="6"/>
        <end position="171"/>
    </location>
</feature>
<gene>
    <name evidence="3" type="primary">pfpI</name>
    <name evidence="3" type="ORF">GCM10007925_00400</name>
</gene>
<evidence type="ECO:0000313" key="4">
    <source>
        <dbReference type="Proteomes" id="UP001156703"/>
    </source>
</evidence>
<evidence type="ECO:0000259" key="2">
    <source>
        <dbReference type="Pfam" id="PF01965"/>
    </source>
</evidence>
<dbReference type="InterPro" id="IPR002818">
    <property type="entry name" value="DJ-1/PfpI"/>
</dbReference>
<name>A0ABQ5Z6C2_9SPHN</name>
<sequence>MTGPDILIMASDGFEQDELFVPLEQLRAAGANVALAAPGILPIRATVLDDPGEWITPDLIIAEVAVENWDALLLPGGLINPDHLRANPKAVALVAAFVAAGKPVGAICHGPWLLVEADALRGRRATGWPSIRTDLRNAGALVEEGPVVVDGGIVTAVGPQDSAAFADALLAAAVSTKA</sequence>
<dbReference type="EMBL" id="BSOO01000001">
    <property type="protein sequence ID" value="GLR46329.1"/>
    <property type="molecule type" value="Genomic_DNA"/>
</dbReference>
<reference evidence="4" key="1">
    <citation type="journal article" date="2019" name="Int. J. Syst. Evol. Microbiol.">
        <title>The Global Catalogue of Microorganisms (GCM) 10K type strain sequencing project: providing services to taxonomists for standard genome sequencing and annotation.</title>
        <authorList>
            <consortium name="The Broad Institute Genomics Platform"/>
            <consortium name="The Broad Institute Genome Sequencing Center for Infectious Disease"/>
            <person name="Wu L."/>
            <person name="Ma J."/>
        </authorList>
    </citation>
    <scope>NUCLEOTIDE SEQUENCE [LARGE SCALE GENOMIC DNA]</scope>
    <source>
        <strain evidence="4">NBRC 102146</strain>
    </source>
</reference>
<organism evidence="3 4">
    <name type="scientific">Sphingomonas astaxanthinifaciens DSM 22298</name>
    <dbReference type="NCBI Taxonomy" id="1123267"/>
    <lineage>
        <taxon>Bacteria</taxon>
        <taxon>Pseudomonadati</taxon>
        <taxon>Pseudomonadota</taxon>
        <taxon>Alphaproteobacteria</taxon>
        <taxon>Sphingomonadales</taxon>
        <taxon>Sphingomonadaceae</taxon>
        <taxon>Sphingomonas</taxon>
    </lineage>
</organism>
<comment type="caution">
    <text evidence="3">The sequence shown here is derived from an EMBL/GenBank/DDBJ whole genome shotgun (WGS) entry which is preliminary data.</text>
</comment>
<evidence type="ECO:0000256" key="1">
    <source>
        <dbReference type="ARBA" id="ARBA00008542"/>
    </source>
</evidence>
<proteinExistence type="inferred from homology"/>
<accession>A0ABQ5Z6C2</accession>
<dbReference type="Proteomes" id="UP001156703">
    <property type="component" value="Unassembled WGS sequence"/>
</dbReference>
<dbReference type="RefSeq" id="WP_342665805.1">
    <property type="nucleotide sequence ID" value="NZ_BSOO01000001.1"/>
</dbReference>
<dbReference type="NCBIfam" id="TIGR01382">
    <property type="entry name" value="PfpI"/>
    <property type="match status" value="1"/>
</dbReference>
<comment type="similarity">
    <text evidence="1">Belongs to the peptidase C56 family.</text>
</comment>
<dbReference type="PANTHER" id="PTHR42733:SF12">
    <property type="entry name" value="PROTEINASE"/>
    <property type="match status" value="1"/>
</dbReference>
<keyword evidence="4" id="KW-1185">Reference proteome</keyword>
<keyword evidence="3" id="KW-0315">Glutamine amidotransferase</keyword>
<dbReference type="SUPFAM" id="SSF52317">
    <property type="entry name" value="Class I glutamine amidotransferase-like"/>
    <property type="match status" value="1"/>
</dbReference>
<dbReference type="Pfam" id="PF01965">
    <property type="entry name" value="DJ-1_PfpI"/>
    <property type="match status" value="1"/>
</dbReference>